<gene>
    <name evidence="1" type="ORF">SAMN06893096_102190</name>
</gene>
<evidence type="ECO:0000313" key="2">
    <source>
        <dbReference type="Proteomes" id="UP000198373"/>
    </source>
</evidence>
<organism evidence="1 2">
    <name type="scientific">Geodermatophilus pulveris</name>
    <dbReference type="NCBI Taxonomy" id="1564159"/>
    <lineage>
        <taxon>Bacteria</taxon>
        <taxon>Bacillati</taxon>
        <taxon>Actinomycetota</taxon>
        <taxon>Actinomycetes</taxon>
        <taxon>Geodermatophilales</taxon>
        <taxon>Geodermatophilaceae</taxon>
        <taxon>Geodermatophilus</taxon>
    </lineage>
</organism>
<dbReference type="EMBL" id="FZOO01000002">
    <property type="protein sequence ID" value="SNS13922.1"/>
    <property type="molecule type" value="Genomic_DNA"/>
</dbReference>
<dbReference type="Proteomes" id="UP000198373">
    <property type="component" value="Unassembled WGS sequence"/>
</dbReference>
<accession>A0A239C1Z9</accession>
<proteinExistence type="predicted"/>
<evidence type="ECO:0000313" key="1">
    <source>
        <dbReference type="EMBL" id="SNS13922.1"/>
    </source>
</evidence>
<sequence length="208" mass="22508">MEPPRLRPAGLLSLPARALVSRSVAARHLSAEGLTFLGVTDQLDADDVPGALAELTGYQLWERTRRAQHELTAAYEHLVEAAPARARAAVAPDFLRRVRHLLALRLVAVVRDRRRAFPQSAPVAGGVGVAALWAEVFWAARARSEDDGPGVLEATDASIRGLLTLQPSDLTDPGAVQSWWDRLALVEETFGGLEVEAQVTLDGLREAQ</sequence>
<name>A0A239C1Z9_9ACTN</name>
<protein>
    <submittedName>
        <fullName evidence="1">Uncharacterized protein</fullName>
    </submittedName>
</protein>
<dbReference type="AlphaFoldDB" id="A0A239C1Z9"/>
<reference evidence="2" key="1">
    <citation type="submission" date="2017-06" db="EMBL/GenBank/DDBJ databases">
        <authorList>
            <person name="Varghese N."/>
            <person name="Submissions S."/>
        </authorList>
    </citation>
    <scope>NUCLEOTIDE SEQUENCE [LARGE SCALE GENOMIC DNA]</scope>
    <source>
        <strain evidence="2">DSM 46839</strain>
    </source>
</reference>
<keyword evidence="2" id="KW-1185">Reference proteome</keyword>